<sequence>MIRLLFLLPVLMCLGWFLFLRHYQIPLKQGRRGFIYIGIFNGVLALVLWVLLLLTNM</sequence>
<dbReference type="RefSeq" id="WP_189483188.1">
    <property type="nucleotide sequence ID" value="NZ_BMYR01000008.1"/>
</dbReference>
<keyword evidence="1" id="KW-0812">Transmembrane</keyword>
<evidence type="ECO:0000256" key="1">
    <source>
        <dbReference type="SAM" id="Phobius"/>
    </source>
</evidence>
<gene>
    <name evidence="2" type="ORF">GCM10008111_21180</name>
</gene>
<organism evidence="2 3">
    <name type="scientific">Alishewanella tabrizica</name>
    <dbReference type="NCBI Taxonomy" id="671278"/>
    <lineage>
        <taxon>Bacteria</taxon>
        <taxon>Pseudomonadati</taxon>
        <taxon>Pseudomonadota</taxon>
        <taxon>Gammaproteobacteria</taxon>
        <taxon>Alteromonadales</taxon>
        <taxon>Alteromonadaceae</taxon>
        <taxon>Alishewanella</taxon>
    </lineage>
</organism>
<comment type="caution">
    <text evidence="2">The sequence shown here is derived from an EMBL/GenBank/DDBJ whole genome shotgun (WGS) entry which is preliminary data.</text>
</comment>
<keyword evidence="3" id="KW-1185">Reference proteome</keyword>
<feature type="transmembrane region" description="Helical" evidence="1">
    <location>
        <begin position="34"/>
        <end position="54"/>
    </location>
</feature>
<keyword evidence="1" id="KW-0472">Membrane</keyword>
<dbReference type="Proteomes" id="UP000634667">
    <property type="component" value="Unassembled WGS sequence"/>
</dbReference>
<keyword evidence="1" id="KW-1133">Transmembrane helix</keyword>
<protein>
    <submittedName>
        <fullName evidence="2">Uncharacterized protein</fullName>
    </submittedName>
</protein>
<accession>A0ABQ2WN28</accession>
<proteinExistence type="predicted"/>
<dbReference type="EMBL" id="BMYR01000008">
    <property type="protein sequence ID" value="GGW64973.1"/>
    <property type="molecule type" value="Genomic_DNA"/>
</dbReference>
<evidence type="ECO:0000313" key="2">
    <source>
        <dbReference type="EMBL" id="GGW64973.1"/>
    </source>
</evidence>
<reference evidence="3" key="1">
    <citation type="journal article" date="2019" name="Int. J. Syst. Evol. Microbiol.">
        <title>The Global Catalogue of Microorganisms (GCM) 10K type strain sequencing project: providing services to taxonomists for standard genome sequencing and annotation.</title>
        <authorList>
            <consortium name="The Broad Institute Genomics Platform"/>
            <consortium name="The Broad Institute Genome Sequencing Center for Infectious Disease"/>
            <person name="Wu L."/>
            <person name="Ma J."/>
        </authorList>
    </citation>
    <scope>NUCLEOTIDE SEQUENCE [LARGE SCALE GENOMIC DNA]</scope>
    <source>
        <strain evidence="3">KCTC 23723</strain>
    </source>
</reference>
<evidence type="ECO:0000313" key="3">
    <source>
        <dbReference type="Proteomes" id="UP000634667"/>
    </source>
</evidence>
<name>A0ABQ2WN28_9ALTE</name>